<evidence type="ECO:0000259" key="8">
    <source>
        <dbReference type="PROSITE" id="PS50850"/>
    </source>
</evidence>
<dbReference type="InterPro" id="IPR036259">
    <property type="entry name" value="MFS_trans_sf"/>
</dbReference>
<dbReference type="GO" id="GO:0016020">
    <property type="term" value="C:membrane"/>
    <property type="evidence" value="ECO:0007669"/>
    <property type="project" value="UniProtKB-SubCell"/>
</dbReference>
<dbReference type="InterPro" id="IPR005829">
    <property type="entry name" value="Sugar_transporter_CS"/>
</dbReference>
<dbReference type="PANTHER" id="PTHR48020:SF12">
    <property type="entry name" value="PROTON MYO-INOSITOL COTRANSPORTER"/>
    <property type="match status" value="1"/>
</dbReference>
<organism evidence="9">
    <name type="scientific">marine sediment metagenome</name>
    <dbReference type="NCBI Taxonomy" id="412755"/>
    <lineage>
        <taxon>unclassified sequences</taxon>
        <taxon>metagenomes</taxon>
        <taxon>ecological metagenomes</taxon>
    </lineage>
</organism>
<sequence length="325" mass="34780">MITPKDFNLSTVAQEVIISVILIGALVGACFGGILTDRIGRKTTLLLTSIIFLIGIFIVMTADHITALVVGRIILGLAIGIVSLAVPLYIAEMSDPGHRGALVSLNQLAITIGILLAYVVDYFYAPTGEWRSMFGLALIPAVLLFIGLFLIPETPSYLASKGNKKKAIKILKKIEVNTSKSEVVVEKGSSKKMGSWKQLFHKSLRPALIAGIGISVFQQITGINIVIYYAPRIFQLAGIESATSAILATMGVGVINFLMTIIALWLIDMVGRKPLLIVGLIGMSLSLGVLGIGFLETTRATSVISIVSLMTYVSFFAISLGPVAW</sequence>
<keyword evidence="5 7" id="KW-1133">Transmembrane helix</keyword>
<dbReference type="Pfam" id="PF00083">
    <property type="entry name" value="Sugar_tr"/>
    <property type="match status" value="1"/>
</dbReference>
<reference evidence="9" key="1">
    <citation type="journal article" date="2015" name="Nature">
        <title>Complex archaea that bridge the gap between prokaryotes and eukaryotes.</title>
        <authorList>
            <person name="Spang A."/>
            <person name="Saw J.H."/>
            <person name="Jorgensen S.L."/>
            <person name="Zaremba-Niedzwiedzka K."/>
            <person name="Martijn J."/>
            <person name="Lind A.E."/>
            <person name="van Eijk R."/>
            <person name="Schleper C."/>
            <person name="Guy L."/>
            <person name="Ettema T.J."/>
        </authorList>
    </citation>
    <scope>NUCLEOTIDE SEQUENCE</scope>
</reference>
<evidence type="ECO:0000256" key="6">
    <source>
        <dbReference type="ARBA" id="ARBA00023136"/>
    </source>
</evidence>
<evidence type="ECO:0000256" key="5">
    <source>
        <dbReference type="ARBA" id="ARBA00022989"/>
    </source>
</evidence>
<dbReference type="AlphaFoldDB" id="A0A0F8YWF2"/>
<dbReference type="PROSITE" id="PS00217">
    <property type="entry name" value="SUGAR_TRANSPORT_2"/>
    <property type="match status" value="1"/>
</dbReference>
<gene>
    <name evidence="9" type="ORF">LCGC14_2769850</name>
</gene>
<evidence type="ECO:0000256" key="3">
    <source>
        <dbReference type="ARBA" id="ARBA00022448"/>
    </source>
</evidence>
<feature type="transmembrane region" description="Helical" evidence="7">
    <location>
        <begin position="102"/>
        <end position="120"/>
    </location>
</feature>
<proteinExistence type="inferred from homology"/>
<keyword evidence="4 7" id="KW-0812">Transmembrane</keyword>
<dbReference type="InterPro" id="IPR003663">
    <property type="entry name" value="Sugar/inositol_transpt"/>
</dbReference>
<dbReference type="InterPro" id="IPR050814">
    <property type="entry name" value="Myo-inositol_Transporter"/>
</dbReference>
<evidence type="ECO:0000256" key="7">
    <source>
        <dbReference type="SAM" id="Phobius"/>
    </source>
</evidence>
<dbReference type="SUPFAM" id="SSF103473">
    <property type="entry name" value="MFS general substrate transporter"/>
    <property type="match status" value="1"/>
</dbReference>
<dbReference type="GO" id="GO:0022857">
    <property type="term" value="F:transmembrane transporter activity"/>
    <property type="evidence" value="ECO:0007669"/>
    <property type="project" value="InterPro"/>
</dbReference>
<dbReference type="Gene3D" id="1.20.1250.20">
    <property type="entry name" value="MFS general substrate transporter like domains"/>
    <property type="match status" value="1"/>
</dbReference>
<feature type="transmembrane region" description="Helical" evidence="7">
    <location>
        <begin position="207"/>
        <end position="230"/>
    </location>
</feature>
<dbReference type="PROSITE" id="PS00216">
    <property type="entry name" value="SUGAR_TRANSPORT_1"/>
    <property type="match status" value="1"/>
</dbReference>
<feature type="domain" description="Major facilitator superfamily (MFS) profile" evidence="8">
    <location>
        <begin position="1"/>
        <end position="325"/>
    </location>
</feature>
<dbReference type="PANTHER" id="PTHR48020">
    <property type="entry name" value="PROTON MYO-INOSITOL COTRANSPORTER"/>
    <property type="match status" value="1"/>
</dbReference>
<evidence type="ECO:0000256" key="1">
    <source>
        <dbReference type="ARBA" id="ARBA00004141"/>
    </source>
</evidence>
<accession>A0A0F8YWF2</accession>
<feature type="transmembrane region" description="Helical" evidence="7">
    <location>
        <begin position="274"/>
        <end position="295"/>
    </location>
</feature>
<feature type="transmembrane region" description="Helical" evidence="7">
    <location>
        <begin position="242"/>
        <end position="267"/>
    </location>
</feature>
<feature type="transmembrane region" description="Helical" evidence="7">
    <location>
        <begin position="16"/>
        <end position="36"/>
    </location>
</feature>
<feature type="transmembrane region" description="Helical" evidence="7">
    <location>
        <begin position="68"/>
        <end position="90"/>
    </location>
</feature>
<feature type="transmembrane region" description="Helical" evidence="7">
    <location>
        <begin position="132"/>
        <end position="151"/>
    </location>
</feature>
<keyword evidence="6 7" id="KW-0472">Membrane</keyword>
<dbReference type="NCBIfam" id="TIGR00879">
    <property type="entry name" value="SP"/>
    <property type="match status" value="1"/>
</dbReference>
<dbReference type="InterPro" id="IPR020846">
    <property type="entry name" value="MFS_dom"/>
</dbReference>
<evidence type="ECO:0000256" key="2">
    <source>
        <dbReference type="ARBA" id="ARBA00010992"/>
    </source>
</evidence>
<name>A0A0F8YWF2_9ZZZZ</name>
<dbReference type="InterPro" id="IPR005828">
    <property type="entry name" value="MFS_sugar_transport-like"/>
</dbReference>
<dbReference type="PROSITE" id="PS50850">
    <property type="entry name" value="MFS"/>
    <property type="match status" value="1"/>
</dbReference>
<feature type="transmembrane region" description="Helical" evidence="7">
    <location>
        <begin position="43"/>
        <end position="62"/>
    </location>
</feature>
<dbReference type="EMBL" id="LAZR01051145">
    <property type="protein sequence ID" value="KKK85782.1"/>
    <property type="molecule type" value="Genomic_DNA"/>
</dbReference>
<comment type="caution">
    <text evidence="9">The sequence shown here is derived from an EMBL/GenBank/DDBJ whole genome shotgun (WGS) entry which is preliminary data.</text>
</comment>
<evidence type="ECO:0000313" key="9">
    <source>
        <dbReference type="EMBL" id="KKK85782.1"/>
    </source>
</evidence>
<evidence type="ECO:0000256" key="4">
    <source>
        <dbReference type="ARBA" id="ARBA00022692"/>
    </source>
</evidence>
<feature type="non-terminal residue" evidence="9">
    <location>
        <position position="325"/>
    </location>
</feature>
<keyword evidence="3" id="KW-0813">Transport</keyword>
<dbReference type="PRINTS" id="PR00171">
    <property type="entry name" value="SUGRTRNSPORT"/>
</dbReference>
<comment type="similarity">
    <text evidence="2">Belongs to the major facilitator superfamily. Sugar transporter (TC 2.A.1.1) family.</text>
</comment>
<feature type="transmembrane region" description="Helical" evidence="7">
    <location>
        <begin position="301"/>
        <end position="324"/>
    </location>
</feature>
<dbReference type="PROSITE" id="PS51257">
    <property type="entry name" value="PROKAR_LIPOPROTEIN"/>
    <property type="match status" value="1"/>
</dbReference>
<comment type="subcellular location">
    <subcellularLocation>
        <location evidence="1">Membrane</location>
        <topology evidence="1">Multi-pass membrane protein</topology>
    </subcellularLocation>
</comment>
<protein>
    <recommendedName>
        <fullName evidence="8">Major facilitator superfamily (MFS) profile domain-containing protein</fullName>
    </recommendedName>
</protein>